<feature type="region of interest" description="Disordered" evidence="2">
    <location>
        <begin position="18"/>
        <end position="56"/>
    </location>
</feature>
<name>A0AAN7Y4F9_9EURO</name>
<feature type="region of interest" description="Disordered" evidence="2">
    <location>
        <begin position="402"/>
        <end position="464"/>
    </location>
</feature>
<proteinExistence type="predicted"/>
<feature type="region of interest" description="Disordered" evidence="2">
    <location>
        <begin position="340"/>
        <end position="378"/>
    </location>
</feature>
<comment type="caution">
    <text evidence="3">The sequence shown here is derived from an EMBL/GenBank/DDBJ whole genome shotgun (WGS) entry which is preliminary data.</text>
</comment>
<protein>
    <submittedName>
        <fullName evidence="3">Uncharacterized protein</fullName>
    </submittedName>
</protein>
<evidence type="ECO:0000313" key="4">
    <source>
        <dbReference type="Proteomes" id="UP001309876"/>
    </source>
</evidence>
<keyword evidence="4" id="KW-1185">Reference proteome</keyword>
<feature type="compositionally biased region" description="Basic and acidic residues" evidence="2">
    <location>
        <begin position="20"/>
        <end position="48"/>
    </location>
</feature>
<reference evidence="3 4" key="1">
    <citation type="submission" date="2023-08" db="EMBL/GenBank/DDBJ databases">
        <title>Black Yeasts Isolated from many extreme environments.</title>
        <authorList>
            <person name="Coleine C."/>
            <person name="Stajich J.E."/>
            <person name="Selbmann L."/>
        </authorList>
    </citation>
    <scope>NUCLEOTIDE SEQUENCE [LARGE SCALE GENOMIC DNA]</scope>
    <source>
        <strain evidence="3 4">CCFEE 5910</strain>
    </source>
</reference>
<feature type="compositionally biased region" description="Low complexity" evidence="2">
    <location>
        <begin position="403"/>
        <end position="420"/>
    </location>
</feature>
<dbReference type="AlphaFoldDB" id="A0AAN7Y4F9"/>
<dbReference type="EMBL" id="JAVRRJ010000008">
    <property type="protein sequence ID" value="KAK5082025.1"/>
    <property type="molecule type" value="Genomic_DNA"/>
</dbReference>
<feature type="coiled-coil region" evidence="1">
    <location>
        <begin position="186"/>
        <end position="213"/>
    </location>
</feature>
<keyword evidence="1" id="KW-0175">Coiled coil</keyword>
<evidence type="ECO:0000256" key="1">
    <source>
        <dbReference type="SAM" id="Coils"/>
    </source>
</evidence>
<organism evidence="3 4">
    <name type="scientific">Lithohypha guttulata</name>
    <dbReference type="NCBI Taxonomy" id="1690604"/>
    <lineage>
        <taxon>Eukaryota</taxon>
        <taxon>Fungi</taxon>
        <taxon>Dikarya</taxon>
        <taxon>Ascomycota</taxon>
        <taxon>Pezizomycotina</taxon>
        <taxon>Eurotiomycetes</taxon>
        <taxon>Chaetothyriomycetidae</taxon>
        <taxon>Chaetothyriales</taxon>
        <taxon>Trichomeriaceae</taxon>
        <taxon>Lithohypha</taxon>
    </lineage>
</organism>
<sequence>MEARIVLKILVYNLHSRSPKPKDIRDELRTRRQDRERHERETEQRQQEDAAAAQAEAEEIAEAIGQIEEFERQESIRLAEEERRRQIEEELILARLEEERLLAEIARREAEEEAERQLLEILLHSSKEELGSMADKLQQIINFQRAALSSTHMRRERAITNEQQARMLEITKENNRLSAWLDQNVRRRQEALHNRHNQEREQMIQQVEQEEDDLFMEMTMYLRDKPNRAQRESKMRETFQKQQQDKQEQLINKHKQERDKLAMGTEHEYEGLRKSVQTKMEPIEIRSKATLRTLGNQIGCDRRWFEVISERRVQMLTKHELIVIEQVGTGQEPIGLTEDVASGLQPLPRIDDTDDEDDGRPESSGSRYGFVDSNATPAQLPPQVVETEDLYGASQDFFELSGSSSFRPTTTSATTNASPPLSRNSRSETVSDRIPGAFPPSEAGPSKTPTLPRNASKHHSSTIPKSAAMSMYGVMAMSFVVPEPRDSLQRSLSNMQSQGVASLADSSQRLSATTTAASTSISRPSSITTDTTSFDTVLTAQVSGSSKEDTLKAKKSFFGRLGRRKELSEDEIRQRMVRCVGDGMGS</sequence>
<evidence type="ECO:0000313" key="3">
    <source>
        <dbReference type="EMBL" id="KAK5082025.1"/>
    </source>
</evidence>
<gene>
    <name evidence="3" type="ORF">LTR05_007167</name>
</gene>
<evidence type="ECO:0000256" key="2">
    <source>
        <dbReference type="SAM" id="MobiDB-lite"/>
    </source>
</evidence>
<accession>A0AAN7Y4F9</accession>
<dbReference type="Proteomes" id="UP001309876">
    <property type="component" value="Unassembled WGS sequence"/>
</dbReference>